<feature type="domain" description="Peptidase S74" evidence="1">
    <location>
        <begin position="389"/>
        <end position="478"/>
    </location>
</feature>
<dbReference type="AlphaFoldDB" id="A0A929QRZ1"/>
<sequence length="483" mass="54178">MTIKVQHNNKEPVLLEPVNGRYVFPYTAETSKDTVTIHNMSHDDIRVDNKLIRLMLRHGTIPGQYVPNESEASRVQNIWSNLHKVQQFMEDREHGLQALITTSVNGVLEQFVDSKGNLQTDTATVAGKILARVKSATSEAVREQVPGLIRDSVTTEHFKSVVQQSGDNIISAIQDKGGGVVSAINQSPDGVQVKGKLISLDGETKMTNAFAKTLVTEKLTSSDVKSFASTFASSFIGGLTADTVATRELQAKLIQTDVLRAYKGYVGGFQIGVHEKGDQRSNYLTGANSFNVGMNDGVGWYYNAALWVNWGNDWNKIGPRAWYVNNYGEMFAKNKAEFSGGIEMHSDITLWDNASLRKREVLPDGGYRYDFPVWSFDFIKFKNQIEKQSDRKLKTNIRPTDVSAVDLINRLDLMQYDWKSDGGHEQIGLIAQELREVLPELTTEYDDALRIKYIDFIPYLLKAIQELSERGARCKNCLHKLIS</sequence>
<gene>
    <name evidence="2" type="ORF">HXK00_00920</name>
</gene>
<name>A0A929QRZ1_ABIDE</name>
<organism evidence="2 3">
    <name type="scientific">Abiotrophia defectiva</name>
    <name type="common">Streptococcus defectivus</name>
    <dbReference type="NCBI Taxonomy" id="46125"/>
    <lineage>
        <taxon>Bacteria</taxon>
        <taxon>Bacillati</taxon>
        <taxon>Bacillota</taxon>
        <taxon>Bacilli</taxon>
        <taxon>Lactobacillales</taxon>
        <taxon>Aerococcaceae</taxon>
        <taxon>Abiotrophia</taxon>
    </lineage>
</organism>
<evidence type="ECO:0000259" key="1">
    <source>
        <dbReference type="PROSITE" id="PS51688"/>
    </source>
</evidence>
<dbReference type="Pfam" id="PF13884">
    <property type="entry name" value="Peptidase_S74"/>
    <property type="match status" value="1"/>
</dbReference>
<dbReference type="InterPro" id="IPR030392">
    <property type="entry name" value="S74_ICA"/>
</dbReference>
<comment type="caution">
    <text evidence="2">The sequence shown here is derived from an EMBL/GenBank/DDBJ whole genome shotgun (WGS) entry which is preliminary data.</text>
</comment>
<proteinExistence type="predicted"/>
<dbReference type="PROSITE" id="PS51688">
    <property type="entry name" value="ICA"/>
    <property type="match status" value="1"/>
</dbReference>
<dbReference type="EMBL" id="JABZFV010000004">
    <property type="protein sequence ID" value="MBF0934188.1"/>
    <property type="molecule type" value="Genomic_DNA"/>
</dbReference>
<evidence type="ECO:0000313" key="2">
    <source>
        <dbReference type="EMBL" id="MBF0934188.1"/>
    </source>
</evidence>
<protein>
    <submittedName>
        <fullName evidence="2">Tail fiber domain-containing protein</fullName>
    </submittedName>
</protein>
<dbReference type="Pfam" id="PF07902">
    <property type="entry name" value="Gp58"/>
    <property type="match status" value="1"/>
</dbReference>
<evidence type="ECO:0000313" key="3">
    <source>
        <dbReference type="Proteomes" id="UP000757900"/>
    </source>
</evidence>
<reference evidence="2" key="1">
    <citation type="submission" date="2020-04" db="EMBL/GenBank/DDBJ databases">
        <title>Deep metagenomics examines the oral microbiome during advanced dental caries in children, revealing novel taxa and co-occurrences with host molecules.</title>
        <authorList>
            <person name="Baker J.L."/>
            <person name="Morton J.T."/>
            <person name="Dinis M."/>
            <person name="Alvarez R."/>
            <person name="Tran N.C."/>
            <person name="Knight R."/>
            <person name="Edlund A."/>
        </authorList>
    </citation>
    <scope>NUCLEOTIDE SEQUENCE</scope>
    <source>
        <strain evidence="2">JCVI_23_bin.16</strain>
    </source>
</reference>
<dbReference type="Proteomes" id="UP000757900">
    <property type="component" value="Unassembled WGS sequence"/>
</dbReference>
<dbReference type="InterPro" id="IPR012892">
    <property type="entry name" value="Gp58"/>
</dbReference>
<accession>A0A929QRZ1</accession>